<dbReference type="AlphaFoldDB" id="A0A0A2V6Q7"/>
<sequence>MQEKVDASGLSREHESQTSPTLPADGLGLGVELDVEAEFDPDVGLRTGAEVEADAEVKLEVEVDAEVEVDVGGELIVELVDGGLAVELCADDVVVGVVLDVKLGGELAPEVLVVVGMAPEEVTAAELTPASFDLTYFGTFRNIVVVIASVDIADHEREAAMAAVGSVAIYGTVQTILAGQPSRFTFETRSRFCSPPTALSALFFPPFVEPILAVVLLVAGR</sequence>
<protein>
    <submittedName>
        <fullName evidence="3">Uncharacterized protein</fullName>
    </submittedName>
</protein>
<feature type="transmembrane region" description="Helical" evidence="2">
    <location>
        <begin position="198"/>
        <end position="219"/>
    </location>
</feature>
<feature type="region of interest" description="Disordered" evidence="1">
    <location>
        <begin position="1"/>
        <end position="27"/>
    </location>
</feature>
<keyword evidence="2" id="KW-0472">Membrane</keyword>
<dbReference type="HOGENOM" id="CLU_1250463_0_0_1"/>
<feature type="compositionally biased region" description="Basic and acidic residues" evidence="1">
    <location>
        <begin position="1"/>
        <end position="16"/>
    </location>
</feature>
<name>A0A0A2V6Q7_BEABA</name>
<evidence type="ECO:0000256" key="2">
    <source>
        <dbReference type="SAM" id="Phobius"/>
    </source>
</evidence>
<evidence type="ECO:0000256" key="1">
    <source>
        <dbReference type="SAM" id="MobiDB-lite"/>
    </source>
</evidence>
<dbReference type="EMBL" id="ANFO01001208">
    <property type="protein sequence ID" value="KGQ03536.1"/>
    <property type="molecule type" value="Genomic_DNA"/>
</dbReference>
<keyword evidence="2" id="KW-0812">Transmembrane</keyword>
<dbReference type="Proteomes" id="UP000030106">
    <property type="component" value="Unassembled WGS sequence"/>
</dbReference>
<comment type="caution">
    <text evidence="3">The sequence shown here is derived from an EMBL/GenBank/DDBJ whole genome shotgun (WGS) entry which is preliminary data.</text>
</comment>
<accession>A0A0A2V6Q7</accession>
<organism evidence="3 4">
    <name type="scientific">Beauveria bassiana D1-5</name>
    <dbReference type="NCBI Taxonomy" id="1245745"/>
    <lineage>
        <taxon>Eukaryota</taxon>
        <taxon>Fungi</taxon>
        <taxon>Dikarya</taxon>
        <taxon>Ascomycota</taxon>
        <taxon>Pezizomycotina</taxon>
        <taxon>Sordariomycetes</taxon>
        <taxon>Hypocreomycetidae</taxon>
        <taxon>Hypocreales</taxon>
        <taxon>Cordycipitaceae</taxon>
        <taxon>Beauveria</taxon>
    </lineage>
</organism>
<evidence type="ECO:0000313" key="3">
    <source>
        <dbReference type="EMBL" id="KGQ03536.1"/>
    </source>
</evidence>
<reference evidence="3 4" key="1">
    <citation type="submission" date="2012-10" db="EMBL/GenBank/DDBJ databases">
        <title>Genome sequencing and analysis of entomopathogenic fungi Beauveria bassiana D1-5.</title>
        <authorList>
            <person name="Li Q."/>
            <person name="Wang L."/>
            <person name="Zhang Z."/>
            <person name="Wang Q."/>
            <person name="Ren J."/>
            <person name="Wang M."/>
            <person name="Xu W."/>
            <person name="Wang J."/>
            <person name="Lu Y."/>
            <person name="Du Q."/>
            <person name="Sun Z."/>
        </authorList>
    </citation>
    <scope>NUCLEOTIDE SEQUENCE [LARGE SCALE GENOMIC DNA]</scope>
    <source>
        <strain evidence="3 4">D1-5</strain>
    </source>
</reference>
<proteinExistence type="predicted"/>
<evidence type="ECO:0000313" key="4">
    <source>
        <dbReference type="Proteomes" id="UP000030106"/>
    </source>
</evidence>
<keyword evidence="2" id="KW-1133">Transmembrane helix</keyword>
<gene>
    <name evidence="3" type="ORF">BBAD15_g11236</name>
</gene>